<dbReference type="EMBL" id="MGFQ01000030">
    <property type="protein sequence ID" value="OGM09004.1"/>
    <property type="molecule type" value="Genomic_DNA"/>
</dbReference>
<evidence type="ECO:0000313" key="7">
    <source>
        <dbReference type="EMBL" id="OGM09004.1"/>
    </source>
</evidence>
<dbReference type="InterPro" id="IPR000983">
    <property type="entry name" value="Bac_GSPG_pilin"/>
</dbReference>
<protein>
    <recommendedName>
        <fullName evidence="9">Type II secretion system protein GspG C-terminal domain-containing protein</fullName>
    </recommendedName>
</protein>
<dbReference type="InterPro" id="IPR012902">
    <property type="entry name" value="N_methyl_site"/>
</dbReference>
<comment type="caution">
    <text evidence="7">The sequence shown here is derived from an EMBL/GenBank/DDBJ whole genome shotgun (WGS) entry which is preliminary data.</text>
</comment>
<dbReference type="Proteomes" id="UP000176939">
    <property type="component" value="Unassembled WGS sequence"/>
</dbReference>
<evidence type="ECO:0000256" key="6">
    <source>
        <dbReference type="SAM" id="Phobius"/>
    </source>
</evidence>
<keyword evidence="2" id="KW-0488">Methylation</keyword>
<dbReference type="SUPFAM" id="SSF54523">
    <property type="entry name" value="Pili subunits"/>
    <property type="match status" value="1"/>
</dbReference>
<dbReference type="PANTHER" id="PTHR30093:SF44">
    <property type="entry name" value="TYPE II SECRETION SYSTEM CORE PROTEIN G"/>
    <property type="match status" value="1"/>
</dbReference>
<gene>
    <name evidence="7" type="ORF">A2Z67_01170</name>
</gene>
<dbReference type="GO" id="GO:0015628">
    <property type="term" value="P:protein secretion by the type II secretion system"/>
    <property type="evidence" value="ECO:0007669"/>
    <property type="project" value="InterPro"/>
</dbReference>
<sequence>MLKSEKKLTKAFTLVELLIVISIISILAVIALSAFRFTQARSRDAQRKSDLKQISSALEMFYNDHKLYPEGNPAGEILACSYNGVNPSDRCIWGEGLMTDNETTYFRIIPVDPVDSQQYFYRTLGNQQAFQIYAHLENPEDRNCIKNELGEPSCDIDLGLNCGGGENCNFAITSANVGPTDSD</sequence>
<evidence type="ECO:0000256" key="1">
    <source>
        <dbReference type="ARBA" id="ARBA00004167"/>
    </source>
</evidence>
<dbReference type="GO" id="GO:0016020">
    <property type="term" value="C:membrane"/>
    <property type="evidence" value="ECO:0007669"/>
    <property type="project" value="UniProtKB-SubCell"/>
</dbReference>
<dbReference type="Pfam" id="PF07963">
    <property type="entry name" value="N_methyl"/>
    <property type="match status" value="1"/>
</dbReference>
<keyword evidence="5 6" id="KW-0472">Membrane</keyword>
<evidence type="ECO:0000256" key="3">
    <source>
        <dbReference type="ARBA" id="ARBA00022692"/>
    </source>
</evidence>
<evidence type="ECO:0000313" key="8">
    <source>
        <dbReference type="Proteomes" id="UP000176939"/>
    </source>
</evidence>
<proteinExistence type="predicted"/>
<feature type="transmembrane region" description="Helical" evidence="6">
    <location>
        <begin position="12"/>
        <end position="35"/>
    </location>
</feature>
<dbReference type="AlphaFoldDB" id="A0A1F7X1M6"/>
<evidence type="ECO:0000256" key="2">
    <source>
        <dbReference type="ARBA" id="ARBA00022481"/>
    </source>
</evidence>
<dbReference type="NCBIfam" id="TIGR02532">
    <property type="entry name" value="IV_pilin_GFxxxE"/>
    <property type="match status" value="1"/>
</dbReference>
<dbReference type="GO" id="GO:0015627">
    <property type="term" value="C:type II protein secretion system complex"/>
    <property type="evidence" value="ECO:0007669"/>
    <property type="project" value="InterPro"/>
</dbReference>
<accession>A0A1F7X1M6</accession>
<organism evidence="7 8">
    <name type="scientific">Candidatus Woesebacteria bacterium RBG_13_36_22</name>
    <dbReference type="NCBI Taxonomy" id="1802478"/>
    <lineage>
        <taxon>Bacteria</taxon>
        <taxon>Candidatus Woeseibacteriota</taxon>
    </lineage>
</organism>
<keyword evidence="4 6" id="KW-1133">Transmembrane helix</keyword>
<dbReference type="PRINTS" id="PR00813">
    <property type="entry name" value="BCTERIALGSPG"/>
</dbReference>
<comment type="subcellular location">
    <subcellularLocation>
        <location evidence="1">Membrane</location>
        <topology evidence="1">Single-pass membrane protein</topology>
    </subcellularLocation>
</comment>
<evidence type="ECO:0000256" key="5">
    <source>
        <dbReference type="ARBA" id="ARBA00023136"/>
    </source>
</evidence>
<dbReference type="InterPro" id="IPR045584">
    <property type="entry name" value="Pilin-like"/>
</dbReference>
<reference evidence="7 8" key="1">
    <citation type="journal article" date="2016" name="Nat. Commun.">
        <title>Thousands of microbial genomes shed light on interconnected biogeochemical processes in an aquifer system.</title>
        <authorList>
            <person name="Anantharaman K."/>
            <person name="Brown C.T."/>
            <person name="Hug L.A."/>
            <person name="Sharon I."/>
            <person name="Castelle C.J."/>
            <person name="Probst A.J."/>
            <person name="Thomas B.C."/>
            <person name="Singh A."/>
            <person name="Wilkins M.J."/>
            <person name="Karaoz U."/>
            <person name="Brodie E.L."/>
            <person name="Williams K.H."/>
            <person name="Hubbard S.S."/>
            <person name="Banfield J.F."/>
        </authorList>
    </citation>
    <scope>NUCLEOTIDE SEQUENCE [LARGE SCALE GENOMIC DNA]</scope>
</reference>
<evidence type="ECO:0000256" key="4">
    <source>
        <dbReference type="ARBA" id="ARBA00022989"/>
    </source>
</evidence>
<keyword evidence="3 6" id="KW-0812">Transmembrane</keyword>
<dbReference type="PANTHER" id="PTHR30093">
    <property type="entry name" value="GENERAL SECRETION PATHWAY PROTEIN G"/>
    <property type="match status" value="1"/>
</dbReference>
<name>A0A1F7X1M6_9BACT</name>
<evidence type="ECO:0008006" key="9">
    <source>
        <dbReference type="Google" id="ProtNLM"/>
    </source>
</evidence>
<dbReference type="Gene3D" id="3.30.700.10">
    <property type="entry name" value="Glycoprotein, Type 4 Pilin"/>
    <property type="match status" value="1"/>
</dbReference>